<keyword evidence="5" id="KW-1185">Reference proteome</keyword>
<name>D8IZD6_HERSS</name>
<dbReference type="Gene3D" id="1.25.40.590">
    <property type="entry name" value="Type IV / VI secretion system, DotU"/>
    <property type="match status" value="1"/>
</dbReference>
<dbReference type="STRING" id="757424.Hsero_0737"/>
<feature type="compositionally biased region" description="Low complexity" evidence="1">
    <location>
        <begin position="7"/>
        <end position="26"/>
    </location>
</feature>
<dbReference type="KEGG" id="hse:Hsero_0737"/>
<reference evidence="4 5" key="1">
    <citation type="submission" date="2010-04" db="EMBL/GenBank/DDBJ databases">
        <title>The genome of Herbaspirillum seropedicae SmR1, an endophytic, nitrogen-fixing, plant-growth promoting beta-Proteobacteria.</title>
        <authorList>
            <person name="Pedrosa F.O."/>
            <person name="Monteiro R.A."/>
            <person name="Wassem R."/>
            <person name="Cruz L.M."/>
            <person name="Ayub R.A."/>
            <person name="Colauto N.B."/>
            <person name="Fernandez M.A."/>
            <person name="Fungaro M.H.P."/>
            <person name="Grisard E.C."/>
            <person name="Hungria M."/>
            <person name="Madeira H.M.F."/>
            <person name="Nodari R.O."/>
            <person name="Osaku C.A."/>
            <person name="Petzl-Erler M.L."/>
            <person name="Terenzi H."/>
            <person name="Vieira L.G.E."/>
            <person name="Almeida M.I.M."/>
            <person name="Alves L.R."/>
            <person name="Arantes O.M.N."/>
            <person name="Balsanelli E."/>
            <person name="Barcellos F.G."/>
            <person name="Baura V.A."/>
            <person name="Binde D.R."/>
            <person name="Campo R.J."/>
            <person name="Chubatsu L.S."/>
            <person name="Chueire L.M.O."/>
            <person name="Ciferri R.R."/>
            <person name="Correa L.C."/>
            <person name="da Conceicao Silva J.L."/>
            <person name="Dabul A.N.G."/>
            <person name="Dambros B.P."/>
            <person name="Faoro H."/>
            <person name="Favetti A."/>
            <person name="Friedermann G."/>
            <person name="Furlaneto M.C."/>
            <person name="Gasques L.S."/>
            <person name="Gimenes C.C.T."/>
            <person name="Gioppo N.M.R."/>
            <person name="Glienke-Blanco C."/>
            <person name="Godoy L.P."/>
            <person name="Guerra M.P."/>
            <person name="Karp S."/>
            <person name="Kava-Cordeiro V."/>
            <person name="Margarido V.P."/>
            <person name="Mathioni S.M."/>
            <person name="Menck-Soares M.A."/>
            <person name="Murace N.K."/>
            <person name="Nicolas M.F."/>
            <person name="Oliveira C.E.C."/>
            <person name="Pagnan N.A.B."/>
            <person name="Pamphile J.A."/>
            <person name="Patussi E.V."/>
            <person name="Pereira L.F.P."/>
            <person name="Pereira-Ferrari L."/>
            <person name="Pinto F.G.S."/>
            <person name="Precoma C."/>
            <person name="Prioli A.J."/>
            <person name="Prioli S.M.A.P."/>
            <person name="Raittz R.T."/>
            <person name="Ramos H.J.O."/>
            <person name="Ribeiro E.M.S.F."/>
            <person name="Rigo L.U."/>
            <person name="Rocha C.L.M.S.C."/>
            <person name="Rocha S.N."/>
            <person name="Santos K."/>
            <person name="Satori D."/>
            <person name="Silva A.G."/>
            <person name="Simao R.C.G."/>
            <person name="Soares M.A.M."/>
            <person name="Souza E.M."/>
            <person name="Steffens M.B.R."/>
            <person name="Steindel M."/>
            <person name="Tadra-Sfeir M.Z."/>
            <person name="Takahashi E.K."/>
            <person name="Torres R.A."/>
            <person name="Valle J.S."/>
            <person name="Vernal J.I."/>
            <person name="Vilas-Boas L.A."/>
            <person name="Watanabe M.A.E."/>
            <person name="Weiss V.A."/>
            <person name="Yates M.A."/>
            <person name="Souza E.M."/>
        </authorList>
    </citation>
    <scope>NUCLEOTIDE SEQUENCE [LARGE SCALE GENOMIC DNA]</scope>
    <source>
        <strain evidence="4 5">SmR1</strain>
    </source>
</reference>
<dbReference type="OrthoDB" id="345640at2"/>
<dbReference type="InterPro" id="IPR038522">
    <property type="entry name" value="T4/T6SS_DotU_sf"/>
</dbReference>
<dbReference type="PANTHER" id="PTHR38033:SF1">
    <property type="entry name" value="DOTU FAMILY TYPE IV_VI SECRETION SYSTEM PROTEIN"/>
    <property type="match status" value="1"/>
</dbReference>
<dbReference type="NCBIfam" id="TIGR03349">
    <property type="entry name" value="IV_VI_DotU"/>
    <property type="match status" value="1"/>
</dbReference>
<evidence type="ECO:0000313" key="5">
    <source>
        <dbReference type="Proteomes" id="UP000000329"/>
    </source>
</evidence>
<accession>D8IZD6</accession>
<protein>
    <submittedName>
        <fullName evidence="4">Transmembrane protein</fullName>
    </submittedName>
</protein>
<evidence type="ECO:0000256" key="1">
    <source>
        <dbReference type="SAM" id="MobiDB-lite"/>
    </source>
</evidence>
<feature type="domain" description="Type IV / VI secretion system DotU" evidence="3">
    <location>
        <begin position="34"/>
        <end position="233"/>
    </location>
</feature>
<dbReference type="Proteomes" id="UP000000329">
    <property type="component" value="Chromosome"/>
</dbReference>
<sequence length="263" mass="28987">MNMTSAPSLLDQDSFPSSSPSPTSASAPVKANSLLDLMYDGFYALFMLRNGNAPLDEASFAIKMQKFLGDVERNAKKLDVSPEDVYAAKYAFCASVDEIILRSNFTIRDAWERRPLQLTMFGDQLAGENFFKQLEDLRVRGNAHVQALEVFHMCLLLGFQGKYALEGPEKLGYLTARLGDEIAHMKGKSAGFAPHWARPDAIVNKLRNDVPLWAVGSLFALIALFAYLGLNWMLTSGTENGLAGYTDIVKLAPRTANLTITLP</sequence>
<gene>
    <name evidence="4" type="ordered locus">Hsero_0737</name>
</gene>
<proteinExistence type="predicted"/>
<evidence type="ECO:0000259" key="3">
    <source>
        <dbReference type="Pfam" id="PF09850"/>
    </source>
</evidence>
<keyword evidence="2 4" id="KW-0812">Transmembrane</keyword>
<organism evidence="4 5">
    <name type="scientific">Herbaspirillum seropedicae (strain SmR1)</name>
    <dbReference type="NCBI Taxonomy" id="757424"/>
    <lineage>
        <taxon>Bacteria</taxon>
        <taxon>Pseudomonadati</taxon>
        <taxon>Pseudomonadota</taxon>
        <taxon>Betaproteobacteria</taxon>
        <taxon>Burkholderiales</taxon>
        <taxon>Oxalobacteraceae</taxon>
        <taxon>Herbaspirillum</taxon>
    </lineage>
</organism>
<dbReference type="NCBIfam" id="NF038228">
    <property type="entry name" value="IcmH_DotU_IVB"/>
    <property type="match status" value="1"/>
</dbReference>
<evidence type="ECO:0000256" key="2">
    <source>
        <dbReference type="SAM" id="Phobius"/>
    </source>
</evidence>
<dbReference type="PANTHER" id="PTHR38033">
    <property type="entry name" value="MEMBRANE PROTEIN-RELATED"/>
    <property type="match status" value="1"/>
</dbReference>
<feature type="region of interest" description="Disordered" evidence="1">
    <location>
        <begin position="1"/>
        <end position="26"/>
    </location>
</feature>
<evidence type="ECO:0000313" key="4">
    <source>
        <dbReference type="EMBL" id="ADJ62256.1"/>
    </source>
</evidence>
<keyword evidence="2" id="KW-1133">Transmembrane helix</keyword>
<keyword evidence="2" id="KW-0472">Membrane</keyword>
<dbReference type="eggNOG" id="COG3455">
    <property type="taxonomic scope" value="Bacteria"/>
</dbReference>
<feature type="transmembrane region" description="Helical" evidence="2">
    <location>
        <begin position="210"/>
        <end position="230"/>
    </location>
</feature>
<dbReference type="AlphaFoldDB" id="D8IZD6"/>
<dbReference type="HOGENOM" id="CLU_071818_3_0_4"/>
<dbReference type="EMBL" id="CP002039">
    <property type="protein sequence ID" value="ADJ62256.1"/>
    <property type="molecule type" value="Genomic_DNA"/>
</dbReference>
<dbReference type="InterPro" id="IPR017732">
    <property type="entry name" value="T4/T6SS_DotU"/>
</dbReference>
<dbReference type="Pfam" id="PF09850">
    <property type="entry name" value="DotU"/>
    <property type="match status" value="1"/>
</dbReference>